<dbReference type="GO" id="GO:0043139">
    <property type="term" value="F:5'-3' DNA helicase activity"/>
    <property type="evidence" value="ECO:0007669"/>
    <property type="project" value="TreeGrafter"/>
</dbReference>
<feature type="region of interest" description="Disordered" evidence="1">
    <location>
        <begin position="1"/>
        <end position="24"/>
    </location>
</feature>
<dbReference type="GeneID" id="94433523"/>
<organism evidence="3 4">
    <name type="scientific">Cystoisospora suis</name>
    <dbReference type="NCBI Taxonomy" id="483139"/>
    <lineage>
        <taxon>Eukaryota</taxon>
        <taxon>Sar</taxon>
        <taxon>Alveolata</taxon>
        <taxon>Apicomplexa</taxon>
        <taxon>Conoidasida</taxon>
        <taxon>Coccidia</taxon>
        <taxon>Eucoccidiorida</taxon>
        <taxon>Eimeriorina</taxon>
        <taxon>Sarcocystidae</taxon>
        <taxon>Cystoisospora</taxon>
    </lineage>
</organism>
<comment type="caution">
    <text evidence="3">The sequence shown here is derived from an EMBL/GenBank/DDBJ whole genome shotgun (WGS) entry which is preliminary data.</text>
</comment>
<dbReference type="PANTHER" id="PTHR43788">
    <property type="entry name" value="DNA2/NAM7 HELICASE FAMILY MEMBER"/>
    <property type="match status" value="1"/>
</dbReference>
<evidence type="ECO:0000313" key="4">
    <source>
        <dbReference type="Proteomes" id="UP000221165"/>
    </source>
</evidence>
<feature type="non-terminal residue" evidence="3">
    <location>
        <position position="199"/>
    </location>
</feature>
<dbReference type="RefSeq" id="XP_067917712.1">
    <property type="nucleotide sequence ID" value="XM_068070312.1"/>
</dbReference>
<dbReference type="Gene3D" id="3.40.50.300">
    <property type="entry name" value="P-loop containing nucleotide triphosphate hydrolases"/>
    <property type="match status" value="1"/>
</dbReference>
<sequence>MRAGSRGGGGYGPSSMLNEEENPFIPHSNDIDYSAIKLPTDLPLTGPQKAACLSALTSRLTLVQGPPGTGKTHVACAIIDAWQRNDPSKKILAVADSNVAADNLMEGLSQRGIRSVRVGNGSESDLQEEAISDLSRYRDYTRLKQNGMFGEAKAVRVTLFREAVKRHAVIIATCVGSGHELLDEMVFQRVIIDEGAQSI</sequence>
<dbReference type="Proteomes" id="UP000221165">
    <property type="component" value="Unassembled WGS sequence"/>
</dbReference>
<dbReference type="OrthoDB" id="6513042at2759"/>
<proteinExistence type="predicted"/>
<dbReference type="AlphaFoldDB" id="A0A2C6JZ87"/>
<reference evidence="3 4" key="1">
    <citation type="journal article" date="2017" name="Int. J. Parasitol.">
        <title>The genome of the protozoan parasite Cystoisospora suis and a reverse vaccinology approach to identify vaccine candidates.</title>
        <authorList>
            <person name="Palmieri N."/>
            <person name="Shrestha A."/>
            <person name="Ruttkowski B."/>
            <person name="Beck T."/>
            <person name="Vogl C."/>
            <person name="Tomley F."/>
            <person name="Blake D.P."/>
            <person name="Joachim A."/>
        </authorList>
    </citation>
    <scope>NUCLEOTIDE SEQUENCE [LARGE SCALE GENOMIC DNA]</scope>
    <source>
        <strain evidence="3 4">Wien I</strain>
    </source>
</reference>
<keyword evidence="4" id="KW-1185">Reference proteome</keyword>
<evidence type="ECO:0000313" key="3">
    <source>
        <dbReference type="EMBL" id="PHJ15980.1"/>
    </source>
</evidence>
<evidence type="ECO:0000259" key="2">
    <source>
        <dbReference type="Pfam" id="PF13086"/>
    </source>
</evidence>
<dbReference type="EMBL" id="MIGC01006901">
    <property type="protein sequence ID" value="PHJ15980.1"/>
    <property type="molecule type" value="Genomic_DNA"/>
</dbReference>
<accession>A0A2C6JZ87</accession>
<dbReference type="InterPro" id="IPR027417">
    <property type="entry name" value="P-loop_NTPase"/>
</dbReference>
<dbReference type="VEuPathDB" id="ToxoDB:CSUI_010207"/>
<feature type="compositionally biased region" description="Gly residues" evidence="1">
    <location>
        <begin position="1"/>
        <end position="12"/>
    </location>
</feature>
<dbReference type="PANTHER" id="PTHR43788:SF8">
    <property type="entry name" value="DNA-BINDING PROTEIN SMUBP-2"/>
    <property type="match status" value="1"/>
</dbReference>
<evidence type="ECO:0000256" key="1">
    <source>
        <dbReference type="SAM" id="MobiDB-lite"/>
    </source>
</evidence>
<feature type="domain" description="DNA2/NAM7 helicase helicase" evidence="2">
    <location>
        <begin position="135"/>
        <end position="198"/>
    </location>
</feature>
<dbReference type="InterPro" id="IPR041677">
    <property type="entry name" value="DNA2/NAM7_AAA_11"/>
</dbReference>
<dbReference type="SUPFAM" id="SSF52540">
    <property type="entry name" value="P-loop containing nucleoside triphosphate hydrolases"/>
    <property type="match status" value="1"/>
</dbReference>
<feature type="domain" description="DNA2/NAM7 helicase helicase" evidence="2">
    <location>
        <begin position="47"/>
        <end position="133"/>
    </location>
</feature>
<gene>
    <name evidence="3" type="ORF">CSUI_010207</name>
</gene>
<dbReference type="Pfam" id="PF13086">
    <property type="entry name" value="AAA_11"/>
    <property type="match status" value="2"/>
</dbReference>
<dbReference type="InterPro" id="IPR050534">
    <property type="entry name" value="Coronavir_polyprotein_1ab"/>
</dbReference>
<protein>
    <submittedName>
        <fullName evidence="3">Aaa family protein</fullName>
    </submittedName>
</protein>
<name>A0A2C6JZ87_9APIC</name>